<sequence>MYSKLNGLYVFKQDGKEIGRSKNLITTNGTSAILQYLTGNGGEWAGSIAIGAMNTTANVNDLALRYEIARATIASKSYRNGTPNLIVIKGRVDSLVAANIYEVGVFPANNDKVFGARDNLIVTDFSSPEDWIVDSGNISQQSYAAQSPFSPRVGLYNFVIESNSSTTNDNFVFDLSSFTSLDSLDILASVDETKNGIVRVTLTDVNNVSKQLNYSFDGDVTSGYQVLSQNFPSDISTLSNISTVRVETIGSFSDITLDSIRVSVLGEISNSTALVSRSTLTTPIAKIYGVPLDIEYYVQIG</sequence>
<evidence type="ECO:0000313" key="1">
    <source>
        <dbReference type="EMBL" id="CAB4185759.1"/>
    </source>
</evidence>
<dbReference type="EMBL" id="LR797076">
    <property type="protein sequence ID" value="CAB4185759.1"/>
    <property type="molecule type" value="Genomic_DNA"/>
</dbReference>
<accession>A0A6J5RGY2</accession>
<protein>
    <submittedName>
        <fullName evidence="2">Uncharacterized protein</fullName>
    </submittedName>
</protein>
<reference evidence="2" key="1">
    <citation type="submission" date="2020-05" db="EMBL/GenBank/DDBJ databases">
        <authorList>
            <person name="Chiriac C."/>
            <person name="Salcher M."/>
            <person name="Ghai R."/>
            <person name="Kavagutti S V."/>
        </authorList>
    </citation>
    <scope>NUCLEOTIDE SEQUENCE</scope>
</reference>
<gene>
    <name evidence="1" type="ORF">UFOVP1119_114</name>
    <name evidence="2" type="ORF">UFOVP1238_88</name>
</gene>
<name>A0A6J5RGY2_9CAUD</name>
<proteinExistence type="predicted"/>
<organism evidence="2">
    <name type="scientific">uncultured Caudovirales phage</name>
    <dbReference type="NCBI Taxonomy" id="2100421"/>
    <lineage>
        <taxon>Viruses</taxon>
        <taxon>Duplodnaviria</taxon>
        <taxon>Heunggongvirae</taxon>
        <taxon>Uroviricota</taxon>
        <taxon>Caudoviricetes</taxon>
        <taxon>Peduoviridae</taxon>
        <taxon>Maltschvirus</taxon>
        <taxon>Maltschvirus maltsch</taxon>
    </lineage>
</organism>
<dbReference type="EMBL" id="LR797198">
    <property type="protein sequence ID" value="CAB4193507.1"/>
    <property type="molecule type" value="Genomic_DNA"/>
</dbReference>
<evidence type="ECO:0000313" key="2">
    <source>
        <dbReference type="EMBL" id="CAB4193507.1"/>
    </source>
</evidence>